<sequence length="139" mass="14967">MMSRTLMVVAFLGWVVVVGGTLAHAGTEIDLQDGMWEITSQVNMQGMTVPPVTFSQCITKENAVPQSSSPGQEDCTITDMQTVGSTVSWTMQCNTQGGAMTGKGKITYHGDRFDGEMKTETMGMVMITKMSGKRTGPCK</sequence>
<evidence type="ECO:0000313" key="1">
    <source>
        <dbReference type="EMBL" id="BBO80596.1"/>
    </source>
</evidence>
<proteinExistence type="predicted"/>
<dbReference type="Proteomes" id="UP000425960">
    <property type="component" value="Chromosome"/>
</dbReference>
<organism evidence="1 2">
    <name type="scientific">Desulfosarcina ovata subsp. sediminis</name>
    <dbReference type="NCBI Taxonomy" id="885957"/>
    <lineage>
        <taxon>Bacteria</taxon>
        <taxon>Pseudomonadati</taxon>
        <taxon>Thermodesulfobacteriota</taxon>
        <taxon>Desulfobacteria</taxon>
        <taxon>Desulfobacterales</taxon>
        <taxon>Desulfosarcinaceae</taxon>
        <taxon>Desulfosarcina</taxon>
    </lineage>
</organism>
<keyword evidence="1" id="KW-0449">Lipoprotein</keyword>
<accession>A0A5K7ZHY1</accession>
<dbReference type="KEGG" id="dov:DSCO28_11620"/>
<dbReference type="EMBL" id="AP021876">
    <property type="protein sequence ID" value="BBO80596.1"/>
    <property type="molecule type" value="Genomic_DNA"/>
</dbReference>
<protein>
    <submittedName>
        <fullName evidence="1">Lipoprotein</fullName>
    </submittedName>
</protein>
<reference evidence="1 2" key="1">
    <citation type="submission" date="2019-11" db="EMBL/GenBank/DDBJ databases">
        <title>Comparative genomics of hydrocarbon-degrading Desulfosarcina strains.</title>
        <authorList>
            <person name="Watanabe M."/>
            <person name="Kojima H."/>
            <person name="Fukui M."/>
        </authorList>
    </citation>
    <scope>NUCLEOTIDE SEQUENCE [LARGE SCALE GENOMIC DNA]</scope>
    <source>
        <strain evidence="1 2">28bB2T</strain>
    </source>
</reference>
<dbReference type="AlphaFoldDB" id="A0A5K7ZHY1"/>
<gene>
    <name evidence="1" type="ORF">DSCO28_11620</name>
</gene>
<name>A0A5K7ZHY1_9BACT</name>
<dbReference type="InterPro" id="IPR022061">
    <property type="entry name" value="DUF3617"/>
</dbReference>
<dbReference type="RefSeq" id="WP_155309215.1">
    <property type="nucleotide sequence ID" value="NZ_AP021876.1"/>
</dbReference>
<dbReference type="Pfam" id="PF12276">
    <property type="entry name" value="DUF3617"/>
    <property type="match status" value="1"/>
</dbReference>
<evidence type="ECO:0000313" key="2">
    <source>
        <dbReference type="Proteomes" id="UP000425960"/>
    </source>
</evidence>